<proteinExistence type="predicted"/>
<gene>
    <name evidence="1" type="ORF">ADM90_06960</name>
</gene>
<keyword evidence="2" id="KW-1185">Reference proteome</keyword>
<protein>
    <submittedName>
        <fullName evidence="1">Uncharacterized protein</fullName>
    </submittedName>
</protein>
<evidence type="ECO:0000313" key="1">
    <source>
        <dbReference type="EMBL" id="KOY83040.1"/>
    </source>
</evidence>
<dbReference type="Proteomes" id="UP000037977">
    <property type="component" value="Unassembled WGS sequence"/>
</dbReference>
<dbReference type="AlphaFoldDB" id="A0A0M9DLU8"/>
<dbReference type="STRING" id="33935.ADM90_06960"/>
<organism evidence="1 2">
    <name type="scientific">Lysinibacillus macroides</name>
    <dbReference type="NCBI Taxonomy" id="33935"/>
    <lineage>
        <taxon>Bacteria</taxon>
        <taxon>Bacillati</taxon>
        <taxon>Bacillota</taxon>
        <taxon>Bacilli</taxon>
        <taxon>Bacillales</taxon>
        <taxon>Bacillaceae</taxon>
        <taxon>Lysinibacillus</taxon>
    </lineage>
</organism>
<reference evidence="1 2" key="1">
    <citation type="submission" date="2015-07" db="EMBL/GenBank/DDBJ databases">
        <title>Genome sequencing project for genomic taxonomy and phylogenomics of Bacillus-like bacteria.</title>
        <authorList>
            <person name="Liu B."/>
            <person name="Wang J."/>
            <person name="Zhu Y."/>
            <person name="Liu G."/>
            <person name="Chen Q."/>
            <person name="Chen Z."/>
            <person name="Che J."/>
            <person name="Ge C."/>
            <person name="Shi H."/>
            <person name="Pan Z."/>
            <person name="Liu X."/>
        </authorList>
    </citation>
    <scope>NUCLEOTIDE SEQUENCE [LARGE SCALE GENOMIC DNA]</scope>
    <source>
        <strain evidence="1 2">DSM 54</strain>
    </source>
</reference>
<sequence>MKASLKWMPFLSKKSYGPSLDTYQSIEGMSIFEQLQLEHSLFPITENHIDPLKKLAAKWQTIFPFV</sequence>
<dbReference type="EMBL" id="LGCI01000005">
    <property type="protein sequence ID" value="KOY83040.1"/>
    <property type="molecule type" value="Genomic_DNA"/>
</dbReference>
<dbReference type="PATRIC" id="fig|33935.3.peg.834"/>
<name>A0A0M9DLU8_9BACI</name>
<evidence type="ECO:0000313" key="2">
    <source>
        <dbReference type="Proteomes" id="UP000037977"/>
    </source>
</evidence>
<accession>A0A0M9DLU8</accession>
<comment type="caution">
    <text evidence="1">The sequence shown here is derived from an EMBL/GenBank/DDBJ whole genome shotgun (WGS) entry which is preliminary data.</text>
</comment>